<gene>
    <name evidence="1" type="ORF">GTW51_18005</name>
</gene>
<proteinExistence type="predicted"/>
<evidence type="ECO:0000313" key="1">
    <source>
        <dbReference type="EMBL" id="NDV88599.1"/>
    </source>
</evidence>
<dbReference type="AlphaFoldDB" id="A0A6L9ML71"/>
<dbReference type="Pfam" id="PF20012">
    <property type="entry name" value="GAP1-N1"/>
    <property type="match status" value="1"/>
</dbReference>
<comment type="caution">
    <text evidence="1">The sequence shown here is derived from an EMBL/GenBank/DDBJ whole genome shotgun (WGS) entry which is preliminary data.</text>
</comment>
<sequence length="648" mass="72521">MQSQTLKIDQALYGYVDGHRQLAASLNLSSSDAYDLAARSDLAPGARMSASSSYINGFTLKESGAFAYIKTWSAPEQSRPGCVWSHILLLPRAFLSTQIDLGVLQTLFSRPDPGISFDRYSEKINVRRLAKSPPADPALVAVITSSYYQNEEVICSKIPGEEFERSLLAVWSQQWPKLRSEFMFSTVFTSDNSKNKGLIIRVSTSKYQSSVVDREANYRLDWLPAAVSDAISPNITHLRRFLWRYGKDVSRPKKAFEQLIRTHLAIEGGERISLSADDIINRFPKPLDAATLKRDLLGAPAGAPPLVSRLDGKGFVELATHAQALSTGLVKPDEVGNAIAAFDQLDIKRAALALHSVRDTFEFDRNFIRELLVQNVEPATLDDASIPIDFVLDALRNRPELIGKLDLDRLEESDVIGLLEIADDPEATRRLLRKLMSLPRTGTAKDAVAKFSGDAFVEAVRLCVSDELGADWRDTFSSHSREVMTRALPELSGKLEIFHALSLIYFSMEINEAPKDVWEAANRSGADATTNQNIAVDAYLIAFALRYGLSESIDVIQDVLPRLRIVALRNSFTPHTRVFLERSLPHISNDWDINKRLLKILRRSRRKGLDVTRSLKRMDLSDSEIAYILEDDSQGDNSSIFRIFFPWS</sequence>
<accession>A0A6L9ML71</accession>
<evidence type="ECO:0000313" key="2">
    <source>
        <dbReference type="Proteomes" id="UP000476332"/>
    </source>
</evidence>
<dbReference type="Proteomes" id="UP000476332">
    <property type="component" value="Unassembled WGS sequence"/>
</dbReference>
<protein>
    <submittedName>
        <fullName evidence="1">Uncharacterized protein</fullName>
    </submittedName>
</protein>
<organism evidence="1 2">
    <name type="scientific">Aurantimonas aggregata</name>
    <dbReference type="NCBI Taxonomy" id="2047720"/>
    <lineage>
        <taxon>Bacteria</taxon>
        <taxon>Pseudomonadati</taxon>
        <taxon>Pseudomonadota</taxon>
        <taxon>Alphaproteobacteria</taxon>
        <taxon>Hyphomicrobiales</taxon>
        <taxon>Aurantimonadaceae</taxon>
        <taxon>Aurantimonas</taxon>
    </lineage>
</organism>
<reference evidence="1 2" key="1">
    <citation type="submission" date="2020-01" db="EMBL/GenBank/DDBJ databases">
        <title>Genomes of bacteria type strains.</title>
        <authorList>
            <person name="Chen J."/>
            <person name="Zhu S."/>
            <person name="Chen J."/>
        </authorList>
    </citation>
    <scope>NUCLEOTIDE SEQUENCE [LARGE SCALE GENOMIC DNA]</scope>
    <source>
        <strain evidence="1 2">KCTC 52919</strain>
    </source>
</reference>
<name>A0A6L9ML71_9HYPH</name>
<keyword evidence="2" id="KW-1185">Reference proteome</keyword>
<dbReference type="EMBL" id="JAAAMJ010000017">
    <property type="protein sequence ID" value="NDV88599.1"/>
    <property type="molecule type" value="Genomic_DNA"/>
</dbReference>
<dbReference type="RefSeq" id="WP_163045444.1">
    <property type="nucleotide sequence ID" value="NZ_JAAAMJ010000017.1"/>
</dbReference>